<keyword evidence="1" id="KW-0732">Signal</keyword>
<name>A0AA36GW91_CYLNA</name>
<dbReference type="AlphaFoldDB" id="A0AA36GW91"/>
<dbReference type="Proteomes" id="UP001176961">
    <property type="component" value="Unassembled WGS sequence"/>
</dbReference>
<reference evidence="2" key="1">
    <citation type="submission" date="2023-07" db="EMBL/GenBank/DDBJ databases">
        <authorList>
            <consortium name="CYATHOMIX"/>
        </authorList>
    </citation>
    <scope>NUCLEOTIDE SEQUENCE</scope>
    <source>
        <strain evidence="2">N/A</strain>
    </source>
</reference>
<sequence>MLWRTIFMAIFISFVNSYHFHQGYNTGYTIVPDTTSELGGTRPVAKPRCTTAFVLEEALQAESYSVSQNRALIQQINTRFWTILEKISDVKVNWVLPAAKMIWRTIFMAIFISFVNSYQFHQGYDTGYTIVPDTSRTTPHLNPPTTPHFHYGMNGYGMNGYGMNGYGMNGNGMNGNGMNGYGMNGNGMNGNGMNGYGMNDYGMNGNGMNGKMNGRRLRNRNFMDKILKPQEDWFLYRG</sequence>
<evidence type="ECO:0000256" key="1">
    <source>
        <dbReference type="SAM" id="SignalP"/>
    </source>
</evidence>
<dbReference type="EMBL" id="CATQJL010000223">
    <property type="protein sequence ID" value="CAJ0599325.1"/>
    <property type="molecule type" value="Genomic_DNA"/>
</dbReference>
<keyword evidence="3" id="KW-1185">Reference proteome</keyword>
<protein>
    <submittedName>
        <fullName evidence="2">Uncharacterized protein</fullName>
    </submittedName>
</protein>
<comment type="caution">
    <text evidence="2">The sequence shown here is derived from an EMBL/GenBank/DDBJ whole genome shotgun (WGS) entry which is preliminary data.</text>
</comment>
<feature type="chain" id="PRO_5041383997" evidence="1">
    <location>
        <begin position="18"/>
        <end position="238"/>
    </location>
</feature>
<evidence type="ECO:0000313" key="2">
    <source>
        <dbReference type="EMBL" id="CAJ0599325.1"/>
    </source>
</evidence>
<evidence type="ECO:0000313" key="3">
    <source>
        <dbReference type="Proteomes" id="UP001176961"/>
    </source>
</evidence>
<feature type="signal peptide" evidence="1">
    <location>
        <begin position="1"/>
        <end position="17"/>
    </location>
</feature>
<organism evidence="2 3">
    <name type="scientific">Cylicocyclus nassatus</name>
    <name type="common">Nematode worm</name>
    <dbReference type="NCBI Taxonomy" id="53992"/>
    <lineage>
        <taxon>Eukaryota</taxon>
        <taxon>Metazoa</taxon>
        <taxon>Ecdysozoa</taxon>
        <taxon>Nematoda</taxon>
        <taxon>Chromadorea</taxon>
        <taxon>Rhabditida</taxon>
        <taxon>Rhabditina</taxon>
        <taxon>Rhabditomorpha</taxon>
        <taxon>Strongyloidea</taxon>
        <taxon>Strongylidae</taxon>
        <taxon>Cylicocyclus</taxon>
    </lineage>
</organism>
<gene>
    <name evidence="2" type="ORF">CYNAS_LOCUS11308</name>
</gene>
<proteinExistence type="predicted"/>
<accession>A0AA36GW91</accession>